<proteinExistence type="predicted"/>
<accession>A0ACC0A9D4</accession>
<dbReference type="Proteomes" id="UP001060085">
    <property type="component" value="Linkage Group LG06"/>
</dbReference>
<protein>
    <submittedName>
        <fullName evidence="1">Uncharacterized protein</fullName>
    </submittedName>
</protein>
<reference evidence="2" key="1">
    <citation type="journal article" date="2023" name="Nat. Plants">
        <title>Single-cell RNA sequencing provides a high-resolution roadmap for understanding the multicellular compartmentation of specialized metabolism.</title>
        <authorList>
            <person name="Sun S."/>
            <person name="Shen X."/>
            <person name="Li Y."/>
            <person name="Li Y."/>
            <person name="Wang S."/>
            <person name="Li R."/>
            <person name="Zhang H."/>
            <person name="Shen G."/>
            <person name="Guo B."/>
            <person name="Wei J."/>
            <person name="Xu J."/>
            <person name="St-Pierre B."/>
            <person name="Chen S."/>
            <person name="Sun C."/>
        </authorList>
    </citation>
    <scope>NUCLEOTIDE SEQUENCE [LARGE SCALE GENOMIC DNA]</scope>
</reference>
<organism evidence="1 2">
    <name type="scientific">Catharanthus roseus</name>
    <name type="common">Madagascar periwinkle</name>
    <name type="synonym">Vinca rosea</name>
    <dbReference type="NCBI Taxonomy" id="4058"/>
    <lineage>
        <taxon>Eukaryota</taxon>
        <taxon>Viridiplantae</taxon>
        <taxon>Streptophyta</taxon>
        <taxon>Embryophyta</taxon>
        <taxon>Tracheophyta</taxon>
        <taxon>Spermatophyta</taxon>
        <taxon>Magnoliopsida</taxon>
        <taxon>eudicotyledons</taxon>
        <taxon>Gunneridae</taxon>
        <taxon>Pentapetalae</taxon>
        <taxon>asterids</taxon>
        <taxon>lamiids</taxon>
        <taxon>Gentianales</taxon>
        <taxon>Apocynaceae</taxon>
        <taxon>Rauvolfioideae</taxon>
        <taxon>Vinceae</taxon>
        <taxon>Catharanthinae</taxon>
        <taxon>Catharanthus</taxon>
    </lineage>
</organism>
<evidence type="ECO:0000313" key="1">
    <source>
        <dbReference type="EMBL" id="KAI5657429.1"/>
    </source>
</evidence>
<evidence type="ECO:0000313" key="2">
    <source>
        <dbReference type="Proteomes" id="UP001060085"/>
    </source>
</evidence>
<sequence length="144" mass="16339">MGEGIKDVYFGLLEHLMDTEAAENSQNALPNSNVVDQNHDNSVPEISNHRALELQHEIPAEEVRGILEAIAATGKFWYGFAHDWHKLKCMLSFRLNQVLAEYPEAKMTNEEQISSLGETFMELVKRLDDGISTVMYLAVSFVWL</sequence>
<name>A0ACC0A9D4_CATRO</name>
<dbReference type="EMBL" id="CM044706">
    <property type="protein sequence ID" value="KAI5657429.1"/>
    <property type="molecule type" value="Genomic_DNA"/>
</dbReference>
<gene>
    <name evidence="1" type="ORF">M9H77_26222</name>
</gene>
<keyword evidence="2" id="KW-1185">Reference proteome</keyword>
<comment type="caution">
    <text evidence="1">The sequence shown here is derived from an EMBL/GenBank/DDBJ whole genome shotgun (WGS) entry which is preliminary data.</text>
</comment>